<keyword evidence="2" id="KW-0805">Transcription regulation</keyword>
<feature type="DNA-binding region" description="H-T-H motif" evidence="5">
    <location>
        <begin position="33"/>
        <end position="52"/>
    </location>
</feature>
<dbReference type="SUPFAM" id="SSF48498">
    <property type="entry name" value="Tetracyclin repressor-like, C-terminal domain"/>
    <property type="match status" value="1"/>
</dbReference>
<dbReference type="Gene3D" id="1.10.357.10">
    <property type="entry name" value="Tetracycline Repressor, domain 2"/>
    <property type="match status" value="1"/>
</dbReference>
<dbReference type="Pfam" id="PF08361">
    <property type="entry name" value="TetR_C_2"/>
    <property type="match status" value="1"/>
</dbReference>
<keyword evidence="8" id="KW-1185">Reference proteome</keyword>
<organism evidence="7 8">
    <name type="scientific">Marinobacter mobilis</name>
    <dbReference type="NCBI Taxonomy" id="488533"/>
    <lineage>
        <taxon>Bacteria</taxon>
        <taxon>Pseudomonadati</taxon>
        <taxon>Pseudomonadota</taxon>
        <taxon>Gammaproteobacteria</taxon>
        <taxon>Pseudomonadales</taxon>
        <taxon>Marinobacteraceae</taxon>
        <taxon>Marinobacter</taxon>
    </lineage>
</organism>
<dbReference type="PRINTS" id="PR00455">
    <property type="entry name" value="HTHTETR"/>
</dbReference>
<dbReference type="EMBL" id="FNNE01000002">
    <property type="protein sequence ID" value="SDW33773.1"/>
    <property type="molecule type" value="Genomic_DNA"/>
</dbReference>
<feature type="domain" description="HTH tetR-type" evidence="6">
    <location>
        <begin position="10"/>
        <end position="70"/>
    </location>
</feature>
<dbReference type="AlphaFoldDB" id="A0A1H2SQ43"/>
<dbReference type="PANTHER" id="PTHR30055:SF240">
    <property type="entry name" value="HTH-TYPE TRANSCRIPTIONAL REGULATOR ACRR"/>
    <property type="match status" value="1"/>
</dbReference>
<evidence type="ECO:0000256" key="3">
    <source>
        <dbReference type="ARBA" id="ARBA00023125"/>
    </source>
</evidence>
<dbReference type="InterPro" id="IPR009057">
    <property type="entry name" value="Homeodomain-like_sf"/>
</dbReference>
<reference evidence="7 8" key="1">
    <citation type="submission" date="2016-10" db="EMBL/GenBank/DDBJ databases">
        <authorList>
            <person name="de Groot N.N."/>
        </authorList>
    </citation>
    <scope>NUCLEOTIDE SEQUENCE [LARGE SCALE GENOMIC DNA]</scope>
    <source>
        <strain evidence="7 8">CGMCC 1.7059</strain>
    </source>
</reference>
<dbReference type="GO" id="GO:0003700">
    <property type="term" value="F:DNA-binding transcription factor activity"/>
    <property type="evidence" value="ECO:0007669"/>
    <property type="project" value="TreeGrafter"/>
</dbReference>
<evidence type="ECO:0000313" key="8">
    <source>
        <dbReference type="Proteomes" id="UP000199675"/>
    </source>
</evidence>
<evidence type="ECO:0000256" key="1">
    <source>
        <dbReference type="ARBA" id="ARBA00022491"/>
    </source>
</evidence>
<dbReference type="PANTHER" id="PTHR30055">
    <property type="entry name" value="HTH-TYPE TRANSCRIPTIONAL REGULATOR RUTR"/>
    <property type="match status" value="1"/>
</dbReference>
<evidence type="ECO:0000256" key="4">
    <source>
        <dbReference type="ARBA" id="ARBA00023163"/>
    </source>
</evidence>
<evidence type="ECO:0000259" key="6">
    <source>
        <dbReference type="PROSITE" id="PS50977"/>
    </source>
</evidence>
<dbReference type="PROSITE" id="PS50977">
    <property type="entry name" value="HTH_TETR_2"/>
    <property type="match status" value="1"/>
</dbReference>
<dbReference type="GO" id="GO:0000976">
    <property type="term" value="F:transcription cis-regulatory region binding"/>
    <property type="evidence" value="ECO:0007669"/>
    <property type="project" value="TreeGrafter"/>
</dbReference>
<evidence type="ECO:0000313" key="7">
    <source>
        <dbReference type="EMBL" id="SDW33773.1"/>
    </source>
</evidence>
<dbReference type="OrthoDB" id="5816932at2"/>
<name>A0A1H2SQ43_9GAMM</name>
<proteinExistence type="predicted"/>
<sequence>MARRTKEDAQKTREQLLDAAEMVFHHKGVSKTSLNDIAAEAGLTRGAVYWHFKNKHDVFVAMLERQDLPLETLHKAIESPDEEDPLGRMSEFLRYLMREIANDPKRRRVFEILFLKCEMTEENEPLIARHRKGFLDSSGRMRKVLANAVGRGQLPESLDIDRAILHLHVQLTGLIYLWLLLPGELNFEGEADRVIDAYFNSLQHCFGGDDHS</sequence>
<dbReference type="PROSITE" id="PS01081">
    <property type="entry name" value="HTH_TETR_1"/>
    <property type="match status" value="1"/>
</dbReference>
<dbReference type="InterPro" id="IPR023772">
    <property type="entry name" value="DNA-bd_HTH_TetR-type_CS"/>
</dbReference>
<dbReference type="SUPFAM" id="SSF46689">
    <property type="entry name" value="Homeodomain-like"/>
    <property type="match status" value="1"/>
</dbReference>
<dbReference type="InterPro" id="IPR013572">
    <property type="entry name" value="Tscrpt_reg_MAATS_C"/>
</dbReference>
<dbReference type="InterPro" id="IPR036271">
    <property type="entry name" value="Tet_transcr_reg_TetR-rel_C_sf"/>
</dbReference>
<protein>
    <submittedName>
        <fullName evidence="7">Transcriptional regulator, TetR family</fullName>
    </submittedName>
</protein>
<dbReference type="Proteomes" id="UP000199675">
    <property type="component" value="Unassembled WGS sequence"/>
</dbReference>
<keyword evidence="4" id="KW-0804">Transcription</keyword>
<keyword evidence="1" id="KW-0678">Repressor</keyword>
<accession>A0A1H2SQ43</accession>
<evidence type="ECO:0000256" key="2">
    <source>
        <dbReference type="ARBA" id="ARBA00023015"/>
    </source>
</evidence>
<dbReference type="Pfam" id="PF00440">
    <property type="entry name" value="TetR_N"/>
    <property type="match status" value="1"/>
</dbReference>
<dbReference type="STRING" id="488533.SAMN04487960_102198"/>
<dbReference type="InterPro" id="IPR001647">
    <property type="entry name" value="HTH_TetR"/>
</dbReference>
<dbReference type="InterPro" id="IPR050109">
    <property type="entry name" value="HTH-type_TetR-like_transc_reg"/>
</dbReference>
<evidence type="ECO:0000256" key="5">
    <source>
        <dbReference type="PROSITE-ProRule" id="PRU00335"/>
    </source>
</evidence>
<keyword evidence="3 5" id="KW-0238">DNA-binding</keyword>
<gene>
    <name evidence="7" type="ORF">SAMN04487960_102198</name>
</gene>